<name>A0ABR9KGN7_9ACTN</name>
<dbReference type="InterPro" id="IPR008274">
    <property type="entry name" value="AldOxase/xan_DH_MoCoBD1"/>
</dbReference>
<dbReference type="Pfam" id="PF02738">
    <property type="entry name" value="MoCoBD_1"/>
    <property type="match status" value="1"/>
</dbReference>
<comment type="caution">
    <text evidence="4">The sequence shown here is derived from an EMBL/GenBank/DDBJ whole genome shotgun (WGS) entry which is preliminary data.</text>
</comment>
<feature type="domain" description="Aldehyde oxidase/xanthine dehydrogenase a/b hammerhead" evidence="3">
    <location>
        <begin position="26"/>
        <end position="130"/>
    </location>
</feature>
<dbReference type="InterPro" id="IPR036856">
    <property type="entry name" value="Ald_Oxase/Xan_DH_a/b_sf"/>
</dbReference>
<dbReference type="RefSeq" id="WP_192776153.1">
    <property type="nucleotide sequence ID" value="NZ_BAAASY010000020.1"/>
</dbReference>
<protein>
    <submittedName>
        <fullName evidence="4">Xanthine dehydrogenase YagR molybdenum-binding subunit</fullName>
        <ecNumber evidence="4">1.17.1.4</ecNumber>
    </submittedName>
</protein>
<dbReference type="EC" id="1.17.1.4" evidence="4"/>
<gene>
    <name evidence="4" type="ORF">H4W81_003968</name>
</gene>
<dbReference type="InterPro" id="IPR000674">
    <property type="entry name" value="Ald_Oxase/Xan_DH_a/b"/>
</dbReference>
<dbReference type="EMBL" id="JADBEF010000001">
    <property type="protein sequence ID" value="MBE1561189.1"/>
    <property type="molecule type" value="Genomic_DNA"/>
</dbReference>
<evidence type="ECO:0000313" key="5">
    <source>
        <dbReference type="Proteomes" id="UP000661607"/>
    </source>
</evidence>
<dbReference type="Gene3D" id="3.30.365.10">
    <property type="entry name" value="Aldehyde oxidase/xanthine dehydrogenase, molybdopterin binding domain"/>
    <property type="match status" value="4"/>
</dbReference>
<dbReference type="InterPro" id="IPR046867">
    <property type="entry name" value="AldOxase/xan_DH_MoCoBD2"/>
</dbReference>
<keyword evidence="5" id="KW-1185">Reference proteome</keyword>
<dbReference type="InterPro" id="IPR016208">
    <property type="entry name" value="Ald_Oxase/xanthine_DH-like"/>
</dbReference>
<dbReference type="PANTHER" id="PTHR11908">
    <property type="entry name" value="XANTHINE DEHYDROGENASE"/>
    <property type="match status" value="1"/>
</dbReference>
<dbReference type="Proteomes" id="UP000661607">
    <property type="component" value="Unassembled WGS sequence"/>
</dbReference>
<keyword evidence="2 4" id="KW-0560">Oxidoreductase</keyword>
<keyword evidence="1" id="KW-0500">Molybdenum</keyword>
<accession>A0ABR9KGN7</accession>
<proteinExistence type="predicted"/>
<dbReference type="Pfam" id="PF01315">
    <property type="entry name" value="Ald_Xan_dh_C"/>
    <property type="match status" value="1"/>
</dbReference>
<dbReference type="SMART" id="SM01008">
    <property type="entry name" value="Ald_Xan_dh_C"/>
    <property type="match status" value="1"/>
</dbReference>
<evidence type="ECO:0000256" key="1">
    <source>
        <dbReference type="ARBA" id="ARBA00022505"/>
    </source>
</evidence>
<sequence length="699" mass="74553">MTTTARTARPHVGTALNRVEGMEKVTGRARYAFEHSPDDLAYAVPVQATIARGEIRAMDVQKAHTVPGVIAVIWHGNAPRLAPADNAELAVLQSARVAYRGQYVAVVVAENLEAAREAARSLSVEYAGEPHDTELRADHPRLYRPDQVNGGYPTDSEHGDPDAALEAAPILVDATYSTPAEHNNPMEPHATVARWDAGGLTLYDSTQGASSVRATLAALFTMPPQNVRVIAPHVGGGFGSKGLPLAPVVLAALAAKHVTRPVKLAVSRQQMFAVTGYRTPTIQRVRLGANPDGRLTAIAHEAIEQCSTIQEFAEQTTTPTRIMYAAPNRRTTHRVVKLDVPTPSWMRAPGETPGMFALESAMDELAIACGIDPVELRVRNEPDADPESGLPFSSRNLVACLREGARRFGWADRDPTPGARIEGRTLVGSGVAASTYPVYRSPSQATARLEPDGRYTVRTAATDIGTGARTVLTQIAADALRTSPDRVRVEIGDSALPPAVLAGGSMGTASWGTAVVRACEALLAELDRRGGDVPADGVEAGADTAGEVRAEERFSRHAFGAQFAEVGVDVDTGEARVLRLLGVFAAGRIINPKTARSQLIGGMTMGLSMALFEESVMDREFGDYLNRDLAQYHVASCADVRDIEAAWIEEDDPHLNPMGSKGIGEIGIVGTAAAIANAVHHATGIRVRDLPIRLDKLLR</sequence>
<evidence type="ECO:0000313" key="4">
    <source>
        <dbReference type="EMBL" id="MBE1561189.1"/>
    </source>
</evidence>
<dbReference type="Gene3D" id="3.90.1170.50">
    <property type="entry name" value="Aldehyde oxidase/xanthine dehydrogenase, a/b hammerhead"/>
    <property type="match status" value="1"/>
</dbReference>
<reference evidence="4 5" key="1">
    <citation type="submission" date="2020-10" db="EMBL/GenBank/DDBJ databases">
        <title>Sequencing the genomes of 1000 actinobacteria strains.</title>
        <authorList>
            <person name="Klenk H.-P."/>
        </authorList>
    </citation>
    <scope>NUCLEOTIDE SEQUENCE [LARGE SCALE GENOMIC DNA]</scope>
    <source>
        <strain evidence="4 5">DSM 43748</strain>
    </source>
</reference>
<dbReference type="GO" id="GO:0004854">
    <property type="term" value="F:xanthine dehydrogenase activity"/>
    <property type="evidence" value="ECO:0007669"/>
    <property type="project" value="UniProtKB-EC"/>
</dbReference>
<dbReference type="SUPFAM" id="SSF56003">
    <property type="entry name" value="Molybdenum cofactor-binding domain"/>
    <property type="match status" value="1"/>
</dbReference>
<dbReference type="PANTHER" id="PTHR11908:SF132">
    <property type="entry name" value="ALDEHYDE OXIDASE 1-RELATED"/>
    <property type="match status" value="1"/>
</dbReference>
<evidence type="ECO:0000259" key="3">
    <source>
        <dbReference type="SMART" id="SM01008"/>
    </source>
</evidence>
<organism evidence="4 5">
    <name type="scientific">Nonomuraea africana</name>
    <dbReference type="NCBI Taxonomy" id="46171"/>
    <lineage>
        <taxon>Bacteria</taxon>
        <taxon>Bacillati</taxon>
        <taxon>Actinomycetota</taxon>
        <taxon>Actinomycetes</taxon>
        <taxon>Streptosporangiales</taxon>
        <taxon>Streptosporangiaceae</taxon>
        <taxon>Nonomuraea</taxon>
    </lineage>
</organism>
<dbReference type="InterPro" id="IPR037165">
    <property type="entry name" value="AldOxase/xan_DH_Mopterin-bd_sf"/>
</dbReference>
<evidence type="ECO:0000256" key="2">
    <source>
        <dbReference type="ARBA" id="ARBA00023002"/>
    </source>
</evidence>
<dbReference type="SUPFAM" id="SSF54665">
    <property type="entry name" value="CO dehydrogenase molybdoprotein N-domain-like"/>
    <property type="match status" value="1"/>
</dbReference>
<dbReference type="Pfam" id="PF20256">
    <property type="entry name" value="MoCoBD_2"/>
    <property type="match status" value="1"/>
</dbReference>